<dbReference type="Pfam" id="PF00004">
    <property type="entry name" value="AAA"/>
    <property type="match status" value="1"/>
</dbReference>
<name>A0A9P4JU53_9PLEO</name>
<evidence type="ECO:0000259" key="1">
    <source>
        <dbReference type="SMART" id="SM00382"/>
    </source>
</evidence>
<dbReference type="InterPro" id="IPR056599">
    <property type="entry name" value="AAA_lid_fung"/>
</dbReference>
<proteinExistence type="predicted"/>
<comment type="caution">
    <text evidence="2">The sequence shown here is derived from an EMBL/GenBank/DDBJ whole genome shotgun (WGS) entry which is preliminary data.</text>
</comment>
<dbReference type="CDD" id="cd19481">
    <property type="entry name" value="RecA-like_protease"/>
    <property type="match status" value="1"/>
</dbReference>
<protein>
    <submittedName>
        <fullName evidence="2">P-loop containing nucleoside triphosphate hydrolase protein</fullName>
    </submittedName>
</protein>
<accession>A0A9P4JU53</accession>
<dbReference type="PANTHER" id="PTHR46411:SF2">
    <property type="entry name" value="AAA+ ATPASE DOMAIN-CONTAINING PROTEIN"/>
    <property type="match status" value="1"/>
</dbReference>
<keyword evidence="3" id="KW-1185">Reference proteome</keyword>
<keyword evidence="2" id="KW-0378">Hydrolase</keyword>
<evidence type="ECO:0000313" key="2">
    <source>
        <dbReference type="EMBL" id="KAF2203367.1"/>
    </source>
</evidence>
<feature type="domain" description="AAA+ ATPase" evidence="1">
    <location>
        <begin position="59"/>
        <end position="186"/>
    </location>
</feature>
<dbReference type="InterPro" id="IPR003959">
    <property type="entry name" value="ATPase_AAA_core"/>
</dbReference>
<evidence type="ECO:0000313" key="3">
    <source>
        <dbReference type="Proteomes" id="UP000799536"/>
    </source>
</evidence>
<dbReference type="SUPFAM" id="SSF52540">
    <property type="entry name" value="P-loop containing nucleoside triphosphate hydrolases"/>
    <property type="match status" value="1"/>
</dbReference>
<dbReference type="SMART" id="SM00382">
    <property type="entry name" value="AAA"/>
    <property type="match status" value="1"/>
</dbReference>
<dbReference type="AlphaFoldDB" id="A0A9P4JU53"/>
<reference evidence="2" key="1">
    <citation type="journal article" date="2020" name="Stud. Mycol.">
        <title>101 Dothideomycetes genomes: a test case for predicting lifestyles and emergence of pathogens.</title>
        <authorList>
            <person name="Haridas S."/>
            <person name="Albert R."/>
            <person name="Binder M."/>
            <person name="Bloem J."/>
            <person name="Labutti K."/>
            <person name="Salamov A."/>
            <person name="Andreopoulos B."/>
            <person name="Baker S."/>
            <person name="Barry K."/>
            <person name="Bills G."/>
            <person name="Bluhm B."/>
            <person name="Cannon C."/>
            <person name="Castanera R."/>
            <person name="Culley D."/>
            <person name="Daum C."/>
            <person name="Ezra D."/>
            <person name="Gonzalez J."/>
            <person name="Henrissat B."/>
            <person name="Kuo A."/>
            <person name="Liang C."/>
            <person name="Lipzen A."/>
            <person name="Lutzoni F."/>
            <person name="Magnuson J."/>
            <person name="Mondo S."/>
            <person name="Nolan M."/>
            <person name="Ohm R."/>
            <person name="Pangilinan J."/>
            <person name="Park H.-J."/>
            <person name="Ramirez L."/>
            <person name="Alfaro M."/>
            <person name="Sun H."/>
            <person name="Tritt A."/>
            <person name="Yoshinaga Y."/>
            <person name="Zwiers L.-H."/>
            <person name="Turgeon B."/>
            <person name="Goodwin S."/>
            <person name="Spatafora J."/>
            <person name="Crous P."/>
            <person name="Grigoriev I."/>
        </authorList>
    </citation>
    <scope>NUCLEOTIDE SEQUENCE</scope>
    <source>
        <strain evidence="2">ATCC 74209</strain>
    </source>
</reference>
<dbReference type="InterPro" id="IPR003593">
    <property type="entry name" value="AAA+_ATPase"/>
</dbReference>
<dbReference type="PANTHER" id="PTHR46411">
    <property type="entry name" value="FAMILY ATPASE, PUTATIVE-RELATED"/>
    <property type="match status" value="1"/>
</dbReference>
<dbReference type="GO" id="GO:0005524">
    <property type="term" value="F:ATP binding"/>
    <property type="evidence" value="ECO:0007669"/>
    <property type="project" value="InterPro"/>
</dbReference>
<dbReference type="Pfam" id="PF23232">
    <property type="entry name" value="AAA_lid_13"/>
    <property type="match status" value="1"/>
</dbReference>
<sequence>MQEKKWMDLQVDNISPIRWNKEIFETLSIDSQSKELILALVKNKIDAGKATDMVTNKGNGLIILLHGGPGTGKTLTAEGVAEIAKKPLYRVTCGDIGTEPQNVEQYLQKVFHLGKIWDCVVLLDEADVFLEQRSLADLSRNALVSVFLRTLEYYDGILILTSNRVGTFDEAFKSRIQVSLHYDKLDFHQRQQIWKNFINRLDMLDEDIDTEELLSNVANKKKLAKHEMNGRQIRNAITTARQLALFREETLGIKHLEQAIHVASKFEKYIEEVHDQIKDDEMARQDGIR</sequence>
<dbReference type="EMBL" id="ML993905">
    <property type="protein sequence ID" value="KAF2203367.1"/>
    <property type="molecule type" value="Genomic_DNA"/>
</dbReference>
<dbReference type="Gene3D" id="3.40.50.300">
    <property type="entry name" value="P-loop containing nucleotide triphosphate hydrolases"/>
    <property type="match status" value="1"/>
</dbReference>
<dbReference type="InterPro" id="IPR027417">
    <property type="entry name" value="P-loop_NTPase"/>
</dbReference>
<dbReference type="OrthoDB" id="10042665at2759"/>
<organism evidence="2 3">
    <name type="scientific">Delitschia confertaspora ATCC 74209</name>
    <dbReference type="NCBI Taxonomy" id="1513339"/>
    <lineage>
        <taxon>Eukaryota</taxon>
        <taxon>Fungi</taxon>
        <taxon>Dikarya</taxon>
        <taxon>Ascomycota</taxon>
        <taxon>Pezizomycotina</taxon>
        <taxon>Dothideomycetes</taxon>
        <taxon>Pleosporomycetidae</taxon>
        <taxon>Pleosporales</taxon>
        <taxon>Delitschiaceae</taxon>
        <taxon>Delitschia</taxon>
    </lineage>
</organism>
<gene>
    <name evidence="2" type="ORF">GQ43DRAFT_447481</name>
</gene>
<dbReference type="GO" id="GO:0016887">
    <property type="term" value="F:ATP hydrolysis activity"/>
    <property type="evidence" value="ECO:0007669"/>
    <property type="project" value="InterPro"/>
</dbReference>
<dbReference type="Proteomes" id="UP000799536">
    <property type="component" value="Unassembled WGS sequence"/>
</dbReference>